<gene>
    <name evidence="1" type="ORF">BV25DRAFT_1022790</name>
</gene>
<protein>
    <submittedName>
        <fullName evidence="1">Uncharacterized protein</fullName>
    </submittedName>
</protein>
<dbReference type="EMBL" id="MU277223">
    <property type="protein sequence ID" value="KAI0059784.1"/>
    <property type="molecule type" value="Genomic_DNA"/>
</dbReference>
<organism evidence="1 2">
    <name type="scientific">Artomyces pyxidatus</name>
    <dbReference type="NCBI Taxonomy" id="48021"/>
    <lineage>
        <taxon>Eukaryota</taxon>
        <taxon>Fungi</taxon>
        <taxon>Dikarya</taxon>
        <taxon>Basidiomycota</taxon>
        <taxon>Agaricomycotina</taxon>
        <taxon>Agaricomycetes</taxon>
        <taxon>Russulales</taxon>
        <taxon>Auriscalpiaceae</taxon>
        <taxon>Artomyces</taxon>
    </lineage>
</organism>
<keyword evidence="2" id="KW-1185">Reference proteome</keyword>
<comment type="caution">
    <text evidence="1">The sequence shown here is derived from an EMBL/GenBank/DDBJ whole genome shotgun (WGS) entry which is preliminary data.</text>
</comment>
<reference evidence="1" key="2">
    <citation type="journal article" date="2022" name="New Phytol.">
        <title>Evolutionary transition to the ectomycorrhizal habit in the genomes of a hyperdiverse lineage of mushroom-forming fungi.</title>
        <authorList>
            <person name="Looney B."/>
            <person name="Miyauchi S."/>
            <person name="Morin E."/>
            <person name="Drula E."/>
            <person name="Courty P.E."/>
            <person name="Kohler A."/>
            <person name="Kuo A."/>
            <person name="LaButti K."/>
            <person name="Pangilinan J."/>
            <person name="Lipzen A."/>
            <person name="Riley R."/>
            <person name="Andreopoulos W."/>
            <person name="He G."/>
            <person name="Johnson J."/>
            <person name="Nolan M."/>
            <person name="Tritt A."/>
            <person name="Barry K.W."/>
            <person name="Grigoriev I.V."/>
            <person name="Nagy L.G."/>
            <person name="Hibbett D."/>
            <person name="Henrissat B."/>
            <person name="Matheny P.B."/>
            <person name="Labbe J."/>
            <person name="Martin F.M."/>
        </authorList>
    </citation>
    <scope>NUCLEOTIDE SEQUENCE</scope>
    <source>
        <strain evidence="1">HHB10654</strain>
    </source>
</reference>
<proteinExistence type="predicted"/>
<accession>A0ACB8ST46</accession>
<evidence type="ECO:0000313" key="2">
    <source>
        <dbReference type="Proteomes" id="UP000814140"/>
    </source>
</evidence>
<name>A0ACB8ST46_9AGAM</name>
<sequence>MYADSNLPQRGEAVMSRVCSNMRALIDQGLPGKYGVERTKFSWSKHLESLHWRAWSSRTRRRVAAARVQTLCRRSRPAMFGDNKQMRDRPASTLHRTTIFCVKVCHGDYVDPARRVDVAERRVKSPIWHRSLPINNFLSECLRRMNRTLQHEAISPGFASPTSAPLDENGNGFDDGRCIVEEST</sequence>
<evidence type="ECO:0000313" key="1">
    <source>
        <dbReference type="EMBL" id="KAI0059784.1"/>
    </source>
</evidence>
<reference evidence="1" key="1">
    <citation type="submission" date="2021-03" db="EMBL/GenBank/DDBJ databases">
        <authorList>
            <consortium name="DOE Joint Genome Institute"/>
            <person name="Ahrendt S."/>
            <person name="Looney B.P."/>
            <person name="Miyauchi S."/>
            <person name="Morin E."/>
            <person name="Drula E."/>
            <person name="Courty P.E."/>
            <person name="Chicoki N."/>
            <person name="Fauchery L."/>
            <person name="Kohler A."/>
            <person name="Kuo A."/>
            <person name="Labutti K."/>
            <person name="Pangilinan J."/>
            <person name="Lipzen A."/>
            <person name="Riley R."/>
            <person name="Andreopoulos W."/>
            <person name="He G."/>
            <person name="Johnson J."/>
            <person name="Barry K.W."/>
            <person name="Grigoriev I.V."/>
            <person name="Nagy L."/>
            <person name="Hibbett D."/>
            <person name="Henrissat B."/>
            <person name="Matheny P.B."/>
            <person name="Labbe J."/>
            <person name="Martin F."/>
        </authorList>
    </citation>
    <scope>NUCLEOTIDE SEQUENCE</scope>
    <source>
        <strain evidence="1">HHB10654</strain>
    </source>
</reference>
<dbReference type="Proteomes" id="UP000814140">
    <property type="component" value="Unassembled WGS sequence"/>
</dbReference>